<feature type="transmembrane region" description="Helical" evidence="2">
    <location>
        <begin position="317"/>
        <end position="339"/>
    </location>
</feature>
<dbReference type="RefSeq" id="WP_245408631.1">
    <property type="nucleotide sequence ID" value="NZ_AP014946.1"/>
</dbReference>
<evidence type="ECO:0000256" key="2">
    <source>
        <dbReference type="SAM" id="Phobius"/>
    </source>
</evidence>
<protein>
    <submittedName>
        <fullName evidence="3">Cell division ABC transporter subunit FtsX</fullName>
    </submittedName>
</protein>
<evidence type="ECO:0000313" key="3">
    <source>
        <dbReference type="EMBL" id="BAT57986.1"/>
    </source>
</evidence>
<keyword evidence="2" id="KW-1133">Transmembrane helix</keyword>
<keyword evidence="4" id="KW-1185">Reference proteome</keyword>
<keyword evidence="3" id="KW-0132">Cell division</keyword>
<reference evidence="3 4" key="1">
    <citation type="submission" date="2015-08" db="EMBL/GenBank/DDBJ databases">
        <title>Investigation of the bacterial diversity of lava forest soil.</title>
        <authorList>
            <person name="Lee J.S."/>
        </authorList>
    </citation>
    <scope>NUCLEOTIDE SEQUENCE [LARGE SCALE GENOMIC DNA]</scope>
    <source>
        <strain evidence="3 4">GJW-30</strain>
    </source>
</reference>
<feature type="region of interest" description="Disordered" evidence="1">
    <location>
        <begin position="23"/>
        <end position="57"/>
    </location>
</feature>
<dbReference type="Proteomes" id="UP000236884">
    <property type="component" value="Chromosome"/>
</dbReference>
<feature type="transmembrane region" description="Helical" evidence="2">
    <location>
        <begin position="274"/>
        <end position="297"/>
    </location>
</feature>
<dbReference type="PANTHER" id="PTHR47755:SF1">
    <property type="entry name" value="CELL DIVISION PROTEIN FTSX"/>
    <property type="match status" value="1"/>
</dbReference>
<keyword evidence="3" id="KW-0131">Cell cycle</keyword>
<keyword evidence="2" id="KW-0812">Transmembrane</keyword>
<feature type="compositionally biased region" description="Low complexity" evidence="1">
    <location>
        <begin position="39"/>
        <end position="48"/>
    </location>
</feature>
<organism evidence="3 4">
    <name type="scientific">Variibacter gotjawalensis</name>
    <dbReference type="NCBI Taxonomy" id="1333996"/>
    <lineage>
        <taxon>Bacteria</taxon>
        <taxon>Pseudomonadati</taxon>
        <taxon>Pseudomonadota</taxon>
        <taxon>Alphaproteobacteria</taxon>
        <taxon>Hyphomicrobiales</taxon>
        <taxon>Nitrobacteraceae</taxon>
        <taxon>Variibacter</taxon>
    </lineage>
</organism>
<gene>
    <name evidence="3" type="ORF">GJW-30_1_00498</name>
</gene>
<feature type="transmembrane region" description="Helical" evidence="2">
    <location>
        <begin position="210"/>
        <end position="233"/>
    </location>
</feature>
<dbReference type="InterPro" id="IPR004513">
    <property type="entry name" value="FtsX"/>
</dbReference>
<name>A0A0S3PPV3_9BRAD</name>
<dbReference type="PANTHER" id="PTHR47755">
    <property type="entry name" value="CELL DIVISION PROTEIN FTSX"/>
    <property type="match status" value="1"/>
</dbReference>
<feature type="transmembrane region" description="Helical" evidence="2">
    <location>
        <begin position="67"/>
        <end position="88"/>
    </location>
</feature>
<proteinExistence type="predicted"/>
<keyword evidence="2" id="KW-0472">Membrane</keyword>
<evidence type="ECO:0000313" key="4">
    <source>
        <dbReference type="Proteomes" id="UP000236884"/>
    </source>
</evidence>
<dbReference type="KEGG" id="vgo:GJW-30_1_00498"/>
<feature type="compositionally biased region" description="Pro residues" evidence="1">
    <location>
        <begin position="27"/>
        <end position="38"/>
    </location>
</feature>
<evidence type="ECO:0000256" key="1">
    <source>
        <dbReference type="SAM" id="MobiDB-lite"/>
    </source>
</evidence>
<accession>A0A0S3PPV3</accession>
<dbReference type="GO" id="GO:0016020">
    <property type="term" value="C:membrane"/>
    <property type="evidence" value="ECO:0007669"/>
    <property type="project" value="InterPro"/>
</dbReference>
<dbReference type="EMBL" id="AP014946">
    <property type="protein sequence ID" value="BAT57986.1"/>
    <property type="molecule type" value="Genomic_DNA"/>
</dbReference>
<dbReference type="GO" id="GO:0032153">
    <property type="term" value="C:cell division site"/>
    <property type="evidence" value="ECO:0007669"/>
    <property type="project" value="TreeGrafter"/>
</dbReference>
<dbReference type="GO" id="GO:0051301">
    <property type="term" value="P:cell division"/>
    <property type="evidence" value="ECO:0007669"/>
    <property type="project" value="UniProtKB-KW"/>
</dbReference>
<dbReference type="AlphaFoldDB" id="A0A0S3PPV3"/>
<sequence length="347" mass="37155">MSLTEARDRYPVVDLQKRKRSLATPVIPVPEPVKPRPVPQRAAPQPKQKSARPSPLIQPKSIAGRSLIAVIAIMTFLASLTLGVVVLVRTSASDWQAEVSRELTVQIRPADGRDIEADVAAAEALLRNAPGIARARAYSLAESSQLLEPWLGSGVQLSGLPVPRLIVVNAMPDTIVDMAALKARLLTAVPTASLDDHRAFIERMRHMTRLAVLTGTTVLLLMLGATVLLVGFATRGAMASNHQIVEVLHFVGAKNRYIAGQFQRHFLRLGMRGAIIGGGAAMLVFVALRYSSAPLGATTEMELASMFGTLSLGPNGYAGMTGVIILVAAVAGMTSRWTVHRTLKTLD</sequence>